<dbReference type="InterPro" id="IPR005887">
    <property type="entry name" value="GH92_a_mannosidase_put"/>
</dbReference>
<feature type="chain" id="PRO_5046597247" evidence="4">
    <location>
        <begin position="17"/>
        <end position="786"/>
    </location>
</feature>
<sequence>MKRIHFSTLFGGFALAALLTSCAVKRPNVLRYVDPNIGTAHSRWFFYTPAAVPHGMAKLAPSTNGHYGNNQGWEAVGYDTRHNSIEGFVHFHEWQVGGVSFMPATGELKVKPGDLDKPGSGYRSKFDRKNQVAEPGYYKVLLDDYGITAELTATKHVGFHRYTFPQNDQSRIILDLGNVQGESGEVRKSAVRMIDDTHFEGFVTTYPKYVKTYDPNGQVSMYIWGEVSKSPRSVGAFTDAGVQAQSKSATGKGAGLFLEYATNTNEAIELKVGLSYTSIANAKANLEAEAAKLSFEKARKQAQDTWQTELGKLAVEGNETNKVKFYTGLFHALLGRGIANDVNGSYPRHDGTIGQLPRDKKGSFSYNFYNTDAIWGAYWNLTQLWALSYPERYNDFVQTQLAIYKERGWFGDGIANSNFVSGVGTNFVGLAIAGAYQAGIRDYDTNLAYEAIRANELSGRNRPVGSGKLDVEAFVKRGYVPYLDADKTDSTGSHFSASHTLEYSFSAFAAAQLAKSMGKQADYGQFAKLSNGWQLLYEPKDKLVRPKKADGSFIDKFDPYEPWRGFQEGNAVQYTFFVPQNPRALIDKLGNDEFNNRLDGIFTTAQKNGFGGGKEIDAFAGIKSIYNHGNQPNLHISWLFNFSGKPWLTQKWTRAICDEFYGVEPIHGYGYGQDEDQGQLGSWYVIASLGLFDVKGFTDLRPIIQLGSPAFDQATIRLGDGKTLQIEAKNNSAQNVYVQSATFNGKPLSNCWLYRDELMKGGKLTFVMGSQPNTNWGIQTPPPSAQ</sequence>
<dbReference type="PANTHER" id="PTHR12143:SF39">
    <property type="entry name" value="SECRETED PROTEIN"/>
    <property type="match status" value="1"/>
</dbReference>
<evidence type="ECO:0000313" key="8">
    <source>
        <dbReference type="Proteomes" id="UP001597116"/>
    </source>
</evidence>
<dbReference type="SUPFAM" id="SSF48208">
    <property type="entry name" value="Six-hairpin glycosidases"/>
    <property type="match status" value="1"/>
</dbReference>
<evidence type="ECO:0000256" key="4">
    <source>
        <dbReference type="SAM" id="SignalP"/>
    </source>
</evidence>
<name>A0ABW3QLV7_9BACT</name>
<dbReference type="Gene3D" id="1.20.1610.10">
    <property type="entry name" value="alpha-1,2-mannosidases domains"/>
    <property type="match status" value="1"/>
</dbReference>
<evidence type="ECO:0000259" key="6">
    <source>
        <dbReference type="Pfam" id="PF17678"/>
    </source>
</evidence>
<dbReference type="InterPro" id="IPR014718">
    <property type="entry name" value="GH-type_carb-bd"/>
</dbReference>
<proteinExistence type="predicted"/>
<dbReference type="PROSITE" id="PS51257">
    <property type="entry name" value="PROKAR_LIPOPROTEIN"/>
    <property type="match status" value="1"/>
</dbReference>
<organism evidence="7 8">
    <name type="scientific">Larkinella insperata</name>
    <dbReference type="NCBI Taxonomy" id="332158"/>
    <lineage>
        <taxon>Bacteria</taxon>
        <taxon>Pseudomonadati</taxon>
        <taxon>Bacteroidota</taxon>
        <taxon>Cytophagia</taxon>
        <taxon>Cytophagales</taxon>
        <taxon>Spirosomataceae</taxon>
        <taxon>Larkinella</taxon>
    </lineage>
</organism>
<dbReference type="Gene3D" id="2.70.98.10">
    <property type="match status" value="1"/>
</dbReference>
<keyword evidence="4" id="KW-0732">Signal</keyword>
<dbReference type="PANTHER" id="PTHR12143">
    <property type="entry name" value="PEPTIDE N-GLYCANASE PNGASE -RELATED"/>
    <property type="match status" value="1"/>
</dbReference>
<dbReference type="InterPro" id="IPR008928">
    <property type="entry name" value="6-hairpin_glycosidase_sf"/>
</dbReference>
<feature type="signal peptide" evidence="4">
    <location>
        <begin position="1"/>
        <end position="16"/>
    </location>
</feature>
<dbReference type="EMBL" id="JBHTLP010000022">
    <property type="protein sequence ID" value="MFD1144569.1"/>
    <property type="molecule type" value="Genomic_DNA"/>
</dbReference>
<dbReference type="Pfam" id="PF17678">
    <property type="entry name" value="Glyco_hydro_92N"/>
    <property type="match status" value="1"/>
</dbReference>
<dbReference type="Pfam" id="PF07971">
    <property type="entry name" value="Glyco_hydro_92"/>
    <property type="match status" value="1"/>
</dbReference>
<gene>
    <name evidence="7" type="ORF">ACFQ4C_25805</name>
</gene>
<dbReference type="InterPro" id="IPR050883">
    <property type="entry name" value="PNGase"/>
</dbReference>
<keyword evidence="8" id="KW-1185">Reference proteome</keyword>
<dbReference type="RefSeq" id="WP_379885180.1">
    <property type="nucleotide sequence ID" value="NZ_JBHTLP010000022.1"/>
</dbReference>
<comment type="subunit">
    <text evidence="2">Monomer.</text>
</comment>
<evidence type="ECO:0000313" key="7">
    <source>
        <dbReference type="EMBL" id="MFD1144569.1"/>
    </source>
</evidence>
<feature type="domain" description="Glycosyl hydrolase family 92" evidence="5">
    <location>
        <begin position="281"/>
        <end position="770"/>
    </location>
</feature>
<dbReference type="GO" id="GO:0016787">
    <property type="term" value="F:hydrolase activity"/>
    <property type="evidence" value="ECO:0007669"/>
    <property type="project" value="UniProtKB-KW"/>
</dbReference>
<comment type="cofactor">
    <cofactor evidence="1">
        <name>Ca(2+)</name>
        <dbReference type="ChEBI" id="CHEBI:29108"/>
    </cofactor>
</comment>
<feature type="domain" description="Glycosyl hydrolase family 92 N-terminal" evidence="6">
    <location>
        <begin position="32"/>
        <end position="275"/>
    </location>
</feature>
<dbReference type="Proteomes" id="UP001597116">
    <property type="component" value="Unassembled WGS sequence"/>
</dbReference>
<reference evidence="8" key="1">
    <citation type="journal article" date="2019" name="Int. J. Syst. Evol. Microbiol.">
        <title>The Global Catalogue of Microorganisms (GCM) 10K type strain sequencing project: providing services to taxonomists for standard genome sequencing and annotation.</title>
        <authorList>
            <consortium name="The Broad Institute Genomics Platform"/>
            <consortium name="The Broad Institute Genome Sequencing Center for Infectious Disease"/>
            <person name="Wu L."/>
            <person name="Ma J."/>
        </authorList>
    </citation>
    <scope>NUCLEOTIDE SEQUENCE [LARGE SCALE GENOMIC DNA]</scope>
    <source>
        <strain evidence="8">CCUG 55608</strain>
    </source>
</reference>
<dbReference type="InterPro" id="IPR041371">
    <property type="entry name" value="GH92_N"/>
</dbReference>
<evidence type="ECO:0000259" key="5">
    <source>
        <dbReference type="Pfam" id="PF07971"/>
    </source>
</evidence>
<keyword evidence="3" id="KW-0106">Calcium</keyword>
<dbReference type="InterPro" id="IPR012939">
    <property type="entry name" value="Glyco_hydro_92"/>
</dbReference>
<keyword evidence="7" id="KW-0378">Hydrolase</keyword>
<dbReference type="Gene3D" id="3.30.2080.10">
    <property type="entry name" value="GH92 mannosidase domain"/>
    <property type="match status" value="1"/>
</dbReference>
<evidence type="ECO:0000256" key="3">
    <source>
        <dbReference type="ARBA" id="ARBA00022837"/>
    </source>
</evidence>
<protein>
    <submittedName>
        <fullName evidence="7">GH92 family glycosyl hydrolase</fullName>
    </submittedName>
</protein>
<dbReference type="NCBIfam" id="TIGR01180">
    <property type="entry name" value="aman2_put"/>
    <property type="match status" value="1"/>
</dbReference>
<accession>A0ABW3QLV7</accession>
<dbReference type="Gene3D" id="1.20.1050.60">
    <property type="entry name" value="alpha-1,2-mannosidase"/>
    <property type="match status" value="1"/>
</dbReference>
<comment type="caution">
    <text evidence="7">The sequence shown here is derived from an EMBL/GenBank/DDBJ whole genome shotgun (WGS) entry which is preliminary data.</text>
</comment>
<evidence type="ECO:0000256" key="2">
    <source>
        <dbReference type="ARBA" id="ARBA00011245"/>
    </source>
</evidence>
<evidence type="ECO:0000256" key="1">
    <source>
        <dbReference type="ARBA" id="ARBA00001913"/>
    </source>
</evidence>